<evidence type="ECO:0000313" key="4">
    <source>
        <dbReference type="Proteomes" id="UP000095658"/>
    </source>
</evidence>
<proteinExistence type="predicted"/>
<dbReference type="Proteomes" id="UP000095658">
    <property type="component" value="Unassembled WGS sequence"/>
</dbReference>
<feature type="region of interest" description="Disordered" evidence="1">
    <location>
        <begin position="79"/>
        <end position="127"/>
    </location>
</feature>
<feature type="signal peptide" evidence="2">
    <location>
        <begin position="1"/>
        <end position="24"/>
    </location>
</feature>
<feature type="chain" id="PRO_5009191514" description="PepSY domain-containing protein" evidence="2">
    <location>
        <begin position="25"/>
        <end position="257"/>
    </location>
</feature>
<evidence type="ECO:0000256" key="1">
    <source>
        <dbReference type="SAM" id="MobiDB-lite"/>
    </source>
</evidence>
<dbReference type="EMBL" id="MAMP01000012">
    <property type="protein sequence ID" value="OES45851.1"/>
    <property type="molecule type" value="Genomic_DNA"/>
</dbReference>
<dbReference type="AlphaFoldDB" id="A0A1E7DRY9"/>
<reference evidence="3 4" key="1">
    <citation type="submission" date="2016-06" db="EMBL/GenBank/DDBJ databases">
        <title>Domibacillus iocasae genome sequencing.</title>
        <authorList>
            <person name="Verma A."/>
            <person name="Pal Y."/>
            <person name="Ojha A.K."/>
            <person name="Krishnamurthi S."/>
        </authorList>
    </citation>
    <scope>NUCLEOTIDE SEQUENCE [LARGE SCALE GENOMIC DNA]</scope>
    <source>
        <strain evidence="3 4">DSM 29979</strain>
    </source>
</reference>
<sequence>MKKVLVSSLGLSLLLSPGFTPAEAQGKGKQKVVDKNKNEIADNWEKKYKLSGKNVASLDNDKDGLNNLVEYKLNLNPTLADTNKNGTLDGQEDQDKDGLSNVAEGDLSLNPLNPDTDKDKIKDGDEKGKDGIAFSDKIRELEIEISTDKHDIEIEYEVKKGKSKIKVKDKSRTVTKEMVAVLANELQDPATLTEEEIIAKIQDLFNITGPFSIEMEIEFADGEELEIEQEVDNDDQNDNGDDDQEDNDDDQDDEDDK</sequence>
<organism evidence="3 4">
    <name type="scientific">Domibacillus iocasae</name>
    <dbReference type="NCBI Taxonomy" id="1714016"/>
    <lineage>
        <taxon>Bacteria</taxon>
        <taxon>Bacillati</taxon>
        <taxon>Bacillota</taxon>
        <taxon>Bacilli</taxon>
        <taxon>Bacillales</taxon>
        <taxon>Bacillaceae</taxon>
        <taxon>Domibacillus</taxon>
    </lineage>
</organism>
<keyword evidence="4" id="KW-1185">Reference proteome</keyword>
<feature type="compositionally biased region" description="Basic and acidic residues" evidence="1">
    <location>
        <begin position="115"/>
        <end position="127"/>
    </location>
</feature>
<feature type="region of interest" description="Disordered" evidence="1">
    <location>
        <begin position="222"/>
        <end position="257"/>
    </location>
</feature>
<accession>A0A1E7DRY9</accession>
<evidence type="ECO:0000256" key="2">
    <source>
        <dbReference type="SAM" id="SignalP"/>
    </source>
</evidence>
<comment type="caution">
    <text evidence="3">The sequence shown here is derived from an EMBL/GenBank/DDBJ whole genome shotgun (WGS) entry which is preliminary data.</text>
</comment>
<feature type="compositionally biased region" description="Polar residues" evidence="1">
    <location>
        <begin position="79"/>
        <end position="88"/>
    </location>
</feature>
<name>A0A1E7DRY9_9BACI</name>
<evidence type="ECO:0000313" key="3">
    <source>
        <dbReference type="EMBL" id="OES45851.1"/>
    </source>
</evidence>
<dbReference type="STRING" id="1714016.BA724_01355"/>
<protein>
    <recommendedName>
        <fullName evidence="5">PepSY domain-containing protein</fullName>
    </recommendedName>
</protein>
<evidence type="ECO:0008006" key="5">
    <source>
        <dbReference type="Google" id="ProtNLM"/>
    </source>
</evidence>
<keyword evidence="2" id="KW-0732">Signal</keyword>
<gene>
    <name evidence="3" type="ORF">BA724_01355</name>
</gene>